<evidence type="ECO:0000313" key="1">
    <source>
        <dbReference type="EMBL" id="SFG45668.1"/>
    </source>
</evidence>
<proteinExistence type="predicted"/>
<dbReference type="STRING" id="1045558.SAMN05216175_10727"/>
<dbReference type="RefSeq" id="WP_143083764.1">
    <property type="nucleotide sequence ID" value="NZ_FOOU01000007.1"/>
</dbReference>
<dbReference type="EMBL" id="FOOU01000007">
    <property type="protein sequence ID" value="SFG45668.1"/>
    <property type="molecule type" value="Genomic_DNA"/>
</dbReference>
<reference evidence="2" key="1">
    <citation type="submission" date="2016-10" db="EMBL/GenBank/DDBJ databases">
        <authorList>
            <person name="Varghese N."/>
            <person name="Submissions S."/>
        </authorList>
    </citation>
    <scope>NUCLEOTIDE SEQUENCE [LARGE SCALE GENOMIC DNA]</scope>
    <source>
        <strain evidence="2">CGMCC 1.10971</strain>
    </source>
</reference>
<evidence type="ECO:0000313" key="2">
    <source>
        <dbReference type="Proteomes" id="UP000198623"/>
    </source>
</evidence>
<dbReference type="Proteomes" id="UP000198623">
    <property type="component" value="Unassembled WGS sequence"/>
</dbReference>
<organism evidence="1 2">
    <name type="scientific">Neptunomonas qingdaonensis</name>
    <dbReference type="NCBI Taxonomy" id="1045558"/>
    <lineage>
        <taxon>Bacteria</taxon>
        <taxon>Pseudomonadati</taxon>
        <taxon>Pseudomonadota</taxon>
        <taxon>Gammaproteobacteria</taxon>
        <taxon>Oceanospirillales</taxon>
        <taxon>Oceanospirillaceae</taxon>
        <taxon>Neptunomonas</taxon>
    </lineage>
</organism>
<name>A0A1I2RYN2_9GAMM</name>
<sequence>MTWFVLVVIVMAGLGYWNWQKTQDQLQVLRNSSFNITADLKGEPRLVIDSTQRQLALVSPQGYRIIPMSAIVHSEMEFDRGVQIDKNFRIELQLIMSERSAGPVVYENETLARAALEKLHSALR</sequence>
<dbReference type="OrthoDB" id="6119943at2"/>
<keyword evidence="2" id="KW-1185">Reference proteome</keyword>
<protein>
    <submittedName>
        <fullName evidence="1">Uncharacterized protein</fullName>
    </submittedName>
</protein>
<dbReference type="AlphaFoldDB" id="A0A1I2RYN2"/>
<accession>A0A1I2RYN2</accession>
<gene>
    <name evidence="1" type="ORF">SAMN05216175_10727</name>
</gene>